<dbReference type="EMBL" id="JNGW01000012">
    <property type="protein sequence ID" value="KDR53724.1"/>
    <property type="molecule type" value="Genomic_DNA"/>
</dbReference>
<evidence type="ECO:0000313" key="2">
    <source>
        <dbReference type="Proteomes" id="UP000027442"/>
    </source>
</evidence>
<sequence>MAVYSLADKCNYTLIIYARAREHSVVFNSKAAEIKEIYPLEVIFRTGLN</sequence>
<dbReference type="HOGENOM" id="CLU_3294622_0_0_10"/>
<gene>
    <name evidence="1" type="ORF">HMPREF1991_00090</name>
</gene>
<evidence type="ECO:0000313" key="1">
    <source>
        <dbReference type="EMBL" id="KDR53724.1"/>
    </source>
</evidence>
<comment type="caution">
    <text evidence="1">The sequence shown here is derived from an EMBL/GenBank/DDBJ whole genome shotgun (WGS) entry which is preliminary data.</text>
</comment>
<keyword evidence="2" id="KW-1185">Reference proteome</keyword>
<dbReference type="Proteomes" id="UP000027442">
    <property type="component" value="Unassembled WGS sequence"/>
</dbReference>
<accession>A0A069QP00</accession>
<dbReference type="AlphaFoldDB" id="A0A069QP00"/>
<protein>
    <submittedName>
        <fullName evidence="1">Uncharacterized protein</fullName>
    </submittedName>
</protein>
<dbReference type="PATRIC" id="fig|1122985.7.peg.99"/>
<organism evidence="1 2">
    <name type="scientific">Hoylesella loescheii DSM 19665 = JCM 12249 = ATCC 15930</name>
    <dbReference type="NCBI Taxonomy" id="1122985"/>
    <lineage>
        <taxon>Bacteria</taxon>
        <taxon>Pseudomonadati</taxon>
        <taxon>Bacteroidota</taxon>
        <taxon>Bacteroidia</taxon>
        <taxon>Bacteroidales</taxon>
        <taxon>Prevotellaceae</taxon>
        <taxon>Hoylesella</taxon>
    </lineage>
</organism>
<name>A0A069QP00_HOYLO</name>
<reference evidence="1 2" key="1">
    <citation type="submission" date="2013-08" db="EMBL/GenBank/DDBJ databases">
        <authorList>
            <person name="Weinstock G."/>
            <person name="Sodergren E."/>
            <person name="Wylie T."/>
            <person name="Fulton L."/>
            <person name="Fulton R."/>
            <person name="Fronick C."/>
            <person name="O'Laughlin M."/>
            <person name="Godfrey J."/>
            <person name="Miner T."/>
            <person name="Herter B."/>
            <person name="Appelbaum E."/>
            <person name="Cordes M."/>
            <person name="Lek S."/>
            <person name="Wollam A."/>
            <person name="Pepin K.H."/>
            <person name="Palsikar V.B."/>
            <person name="Mitreva M."/>
            <person name="Wilson R.K."/>
        </authorList>
    </citation>
    <scope>NUCLEOTIDE SEQUENCE [LARGE SCALE GENOMIC DNA]</scope>
    <source>
        <strain evidence="1 2">ATCC 15930</strain>
    </source>
</reference>
<proteinExistence type="predicted"/>